<dbReference type="Pfam" id="PF00034">
    <property type="entry name" value="Cytochrom_C"/>
    <property type="match status" value="2"/>
</dbReference>
<evidence type="ECO:0000313" key="14">
    <source>
        <dbReference type="EMBL" id="MFC4729728.1"/>
    </source>
</evidence>
<protein>
    <submittedName>
        <fullName evidence="14">C-type cytochrome</fullName>
    </submittedName>
</protein>
<dbReference type="SUPFAM" id="SSF46626">
    <property type="entry name" value="Cytochrome c"/>
    <property type="match status" value="3"/>
</dbReference>
<dbReference type="InterPro" id="IPR008168">
    <property type="entry name" value="Cyt_C_IC"/>
</dbReference>
<evidence type="ECO:0000256" key="9">
    <source>
        <dbReference type="ARBA" id="ARBA00023004"/>
    </source>
</evidence>
<evidence type="ECO:0000256" key="4">
    <source>
        <dbReference type="ARBA" id="ARBA00022617"/>
    </source>
</evidence>
<dbReference type="Gene3D" id="1.10.760.10">
    <property type="entry name" value="Cytochrome c-like domain"/>
    <property type="match status" value="2"/>
</dbReference>
<feature type="transmembrane region" description="Helical" evidence="12">
    <location>
        <begin position="12"/>
        <end position="34"/>
    </location>
</feature>
<evidence type="ECO:0000259" key="13">
    <source>
        <dbReference type="PROSITE" id="PS51007"/>
    </source>
</evidence>
<proteinExistence type="predicted"/>
<evidence type="ECO:0000256" key="6">
    <source>
        <dbReference type="ARBA" id="ARBA00022729"/>
    </source>
</evidence>
<dbReference type="PANTHER" id="PTHR35008">
    <property type="entry name" value="BLL4482 PROTEIN-RELATED"/>
    <property type="match status" value="1"/>
</dbReference>
<feature type="domain" description="Cytochrome c" evidence="13">
    <location>
        <begin position="57"/>
        <end position="159"/>
    </location>
</feature>
<keyword evidence="15" id="KW-1185">Reference proteome</keyword>
<keyword evidence="12" id="KW-0812">Transmembrane</keyword>
<evidence type="ECO:0000256" key="7">
    <source>
        <dbReference type="ARBA" id="ARBA00022737"/>
    </source>
</evidence>
<dbReference type="PRINTS" id="PR00605">
    <property type="entry name" value="CYTCHROMECIC"/>
</dbReference>
<keyword evidence="6" id="KW-0732">Signal</keyword>
<dbReference type="RefSeq" id="WP_377005867.1">
    <property type="nucleotide sequence ID" value="NZ_JBHSGG010000049.1"/>
</dbReference>
<dbReference type="InterPro" id="IPR009056">
    <property type="entry name" value="Cyt_c-like_dom"/>
</dbReference>
<evidence type="ECO:0000256" key="3">
    <source>
        <dbReference type="ARBA" id="ARBA00022475"/>
    </source>
</evidence>
<dbReference type="PROSITE" id="PS51007">
    <property type="entry name" value="CYTC"/>
    <property type="match status" value="3"/>
</dbReference>
<evidence type="ECO:0000256" key="8">
    <source>
        <dbReference type="ARBA" id="ARBA00022982"/>
    </source>
</evidence>
<keyword evidence="3" id="KW-1003">Cell membrane</keyword>
<dbReference type="InterPro" id="IPR036909">
    <property type="entry name" value="Cyt_c-like_dom_sf"/>
</dbReference>
<gene>
    <name evidence="14" type="ORF">ACFO3Q_16280</name>
</gene>
<evidence type="ECO:0000313" key="15">
    <source>
        <dbReference type="Proteomes" id="UP001595892"/>
    </source>
</evidence>
<comment type="caution">
    <text evidence="14">The sequence shown here is derived from an EMBL/GenBank/DDBJ whole genome shotgun (WGS) entry which is preliminary data.</text>
</comment>
<reference evidence="15" key="1">
    <citation type="journal article" date="2019" name="Int. J. Syst. Evol. Microbiol.">
        <title>The Global Catalogue of Microorganisms (GCM) 10K type strain sequencing project: providing services to taxonomists for standard genome sequencing and annotation.</title>
        <authorList>
            <consortium name="The Broad Institute Genomics Platform"/>
            <consortium name="The Broad Institute Genome Sequencing Center for Infectious Disease"/>
            <person name="Wu L."/>
            <person name="Ma J."/>
        </authorList>
    </citation>
    <scope>NUCLEOTIDE SEQUENCE [LARGE SCALE GENOMIC DNA]</scope>
    <source>
        <strain evidence="15">CGMCC 1.13574</strain>
    </source>
</reference>
<keyword evidence="7" id="KW-0677">Repeat</keyword>
<dbReference type="EMBL" id="JBHSGG010000049">
    <property type="protein sequence ID" value="MFC4729728.1"/>
    <property type="molecule type" value="Genomic_DNA"/>
</dbReference>
<feature type="domain" description="Cytochrome c" evidence="13">
    <location>
        <begin position="201"/>
        <end position="308"/>
    </location>
</feature>
<comment type="subcellular location">
    <subcellularLocation>
        <location evidence="1">Cell membrane</location>
    </subcellularLocation>
</comment>
<keyword evidence="10 12" id="KW-0472">Membrane</keyword>
<accession>A0ABV9NRZ1</accession>
<dbReference type="InterPro" id="IPR051459">
    <property type="entry name" value="Cytochrome_c-type_DH"/>
</dbReference>
<keyword evidence="5 11" id="KW-0479">Metal-binding</keyword>
<dbReference type="PIRSF" id="PIRSF000018">
    <property type="entry name" value="Mb_ADH_cyt_c"/>
    <property type="match status" value="1"/>
</dbReference>
<evidence type="ECO:0000256" key="12">
    <source>
        <dbReference type="SAM" id="Phobius"/>
    </source>
</evidence>
<dbReference type="PANTHER" id="PTHR35008:SF8">
    <property type="entry name" value="ALCOHOL DEHYDROGENASE CYTOCHROME C SUBUNIT"/>
    <property type="match status" value="1"/>
</dbReference>
<evidence type="ECO:0000256" key="11">
    <source>
        <dbReference type="PROSITE-ProRule" id="PRU00433"/>
    </source>
</evidence>
<evidence type="ECO:0000256" key="2">
    <source>
        <dbReference type="ARBA" id="ARBA00022448"/>
    </source>
</evidence>
<sequence length="437" mass="47639">MSAATRRRPLWLLLLPAFVPVVVLVLCVGLFLFFRQGGLEPLRVPTGTGTPAPTDAASIERGRYLARVGNCDTCHTPRGGAPYTGGRAFPTDWGTVFSTNLTPDPDTGLGDWSLEEFRHAMRHGVSRTGMLYPVFPYANFALLEDADLDALFAYLHSLEPVRAEAPANRLDWPASWRPVLLGWRMLYHRPRTPGEVPDRSESWNRGRYLVDGLAHCDMCHSERGRFASLPGERYLAGGIIPGQGWYAPPLTRSTLERFPVDDLAHYLRSGVSLQAAASGPMAEVIFTSLQHLDAADAEAIATYIKDVPDRARPGSRDLVSERSTTAMAGNGRTLYEDHCAQCHGSDGRGRGMDYPALAGNPALTVNDPVNAVRLVLYGGVPPTTALNPRPHSMPPFAHTLSDADVAAVVTYVRGAWGNRGTAVSADQVQRMRGMRID</sequence>
<keyword evidence="8" id="KW-0249">Electron transport</keyword>
<feature type="domain" description="Cytochrome c" evidence="13">
    <location>
        <begin position="326"/>
        <end position="416"/>
    </location>
</feature>
<keyword evidence="9 11" id="KW-0408">Iron</keyword>
<evidence type="ECO:0000256" key="1">
    <source>
        <dbReference type="ARBA" id="ARBA00004236"/>
    </source>
</evidence>
<keyword evidence="2" id="KW-0813">Transport</keyword>
<name>A0ABV9NRZ1_9GAMM</name>
<keyword evidence="4 11" id="KW-0349">Heme</keyword>
<keyword evidence="12" id="KW-1133">Transmembrane helix</keyword>
<evidence type="ECO:0000256" key="5">
    <source>
        <dbReference type="ARBA" id="ARBA00022723"/>
    </source>
</evidence>
<dbReference type="Proteomes" id="UP001595892">
    <property type="component" value="Unassembled WGS sequence"/>
</dbReference>
<organism evidence="14 15">
    <name type="scientific">Coralloluteibacterium thermophilum</name>
    <dbReference type="NCBI Taxonomy" id="2707049"/>
    <lineage>
        <taxon>Bacteria</taxon>
        <taxon>Pseudomonadati</taxon>
        <taxon>Pseudomonadota</taxon>
        <taxon>Gammaproteobacteria</taxon>
        <taxon>Lysobacterales</taxon>
        <taxon>Lysobacteraceae</taxon>
        <taxon>Coralloluteibacterium</taxon>
    </lineage>
</organism>
<evidence type="ECO:0000256" key="10">
    <source>
        <dbReference type="ARBA" id="ARBA00023136"/>
    </source>
</evidence>
<dbReference type="InterPro" id="IPR014353">
    <property type="entry name" value="Membr-bd_ADH_cyt_c"/>
</dbReference>